<dbReference type="GO" id="GO:0042797">
    <property type="term" value="P:tRNA transcription by RNA polymerase III"/>
    <property type="evidence" value="ECO:0007669"/>
    <property type="project" value="TreeGrafter"/>
</dbReference>
<sequence length="384" mass="41784">MSDKIPTSSRLDSLSRRAPAGASPAAKSGLKFKPKVVARRTKEERDADAPLAVPAEHKPSTRGSSGVRGGRGGARGGRGGRAMAGTHIVQAGPLASTIVSAPESRQSIMSRAGTSSPTPEFLTNLARREGTASRATSVGLDSDDEDDLAKINMNEEYKFAQEETHMFPVRAPRAKLDNQVKRETIDLSNTTSNVATREGTPGVMDVDVKEEPVDKNLASVLNEKDQQLQKKLNELQIKNDALTLGAGEAVESTQRLNDDHKQIVQKIQHLNNQPDKFMLFQLPRVLPPFEDHHAIPQEVKPEEEETKDVLEPETKGIEGEFAKLRIHKSGKLTVKIGNVVMDVSRGASASLLQEVVLMNKEGENPASYLLGHMEEKVVVTPNFS</sequence>
<evidence type="ECO:0000256" key="2">
    <source>
        <dbReference type="ARBA" id="ARBA00022478"/>
    </source>
</evidence>
<evidence type="ECO:0000256" key="4">
    <source>
        <dbReference type="ARBA" id="ARBA00023242"/>
    </source>
</evidence>
<dbReference type="PANTHER" id="PTHR13408:SF0">
    <property type="entry name" value="DNA-DIRECTED RNA POLYMERASE III SUBUNIT RPC4"/>
    <property type="match status" value="1"/>
</dbReference>
<dbReference type="InterPro" id="IPR007811">
    <property type="entry name" value="RPC4"/>
</dbReference>
<keyword evidence="5" id="KW-0175">Coiled coil</keyword>
<dbReference type="OrthoDB" id="5836119at2759"/>
<dbReference type="GO" id="GO:0003677">
    <property type="term" value="F:DNA binding"/>
    <property type="evidence" value="ECO:0007669"/>
    <property type="project" value="InterPro"/>
</dbReference>
<dbReference type="EMBL" id="LK052886">
    <property type="protein sequence ID" value="CDR37897.1"/>
    <property type="molecule type" value="Genomic_DNA"/>
</dbReference>
<organism evidence="7">
    <name type="scientific">Cyberlindnera fabianii</name>
    <name type="common">Yeast</name>
    <name type="synonym">Hansenula fabianii</name>
    <dbReference type="NCBI Taxonomy" id="36022"/>
    <lineage>
        <taxon>Eukaryota</taxon>
        <taxon>Fungi</taxon>
        <taxon>Dikarya</taxon>
        <taxon>Ascomycota</taxon>
        <taxon>Saccharomycotina</taxon>
        <taxon>Saccharomycetes</taxon>
        <taxon>Phaffomycetales</taxon>
        <taxon>Phaffomycetaceae</taxon>
        <taxon>Cyberlindnera</taxon>
    </lineage>
</organism>
<dbReference type="AlphaFoldDB" id="A0A061AK15"/>
<gene>
    <name evidence="7" type="ORF">CYFA0S_01e18866g</name>
</gene>
<proteinExistence type="predicted"/>
<feature type="compositionally biased region" description="Gly residues" evidence="6">
    <location>
        <begin position="66"/>
        <end position="80"/>
    </location>
</feature>
<evidence type="ECO:0000256" key="3">
    <source>
        <dbReference type="ARBA" id="ARBA00023163"/>
    </source>
</evidence>
<evidence type="ECO:0000256" key="5">
    <source>
        <dbReference type="SAM" id="Coils"/>
    </source>
</evidence>
<dbReference type="Pfam" id="PF05132">
    <property type="entry name" value="RNA_pol_Rpc4"/>
    <property type="match status" value="1"/>
</dbReference>
<feature type="compositionally biased region" description="Basic residues" evidence="6">
    <location>
        <begin position="30"/>
        <end position="39"/>
    </location>
</feature>
<feature type="coiled-coil region" evidence="5">
    <location>
        <begin position="218"/>
        <end position="273"/>
    </location>
</feature>
<feature type="compositionally biased region" description="Polar residues" evidence="6">
    <location>
        <begin position="1"/>
        <end position="12"/>
    </location>
</feature>
<keyword evidence="3" id="KW-0804">Transcription</keyword>
<keyword evidence="2" id="KW-0240">DNA-directed RNA polymerase</keyword>
<protein>
    <submittedName>
        <fullName evidence="7">CYFA0S01e18866g1_1</fullName>
    </submittedName>
</protein>
<name>A0A061AK15_CYBFA</name>
<reference evidence="7" key="1">
    <citation type="journal article" date="2014" name="Genome Announc.">
        <title>Genome sequence of the yeast Cyberlindnera fabianii (Hansenula fabianii).</title>
        <authorList>
            <person name="Freel K.C."/>
            <person name="Sarilar V."/>
            <person name="Neuveglise C."/>
            <person name="Devillers H."/>
            <person name="Friedrich A."/>
            <person name="Schacherer J."/>
        </authorList>
    </citation>
    <scope>NUCLEOTIDE SEQUENCE</scope>
    <source>
        <strain evidence="7">YJS4271</strain>
    </source>
</reference>
<evidence type="ECO:0000313" key="7">
    <source>
        <dbReference type="EMBL" id="CDR37897.1"/>
    </source>
</evidence>
<keyword evidence="4" id="KW-0539">Nucleus</keyword>
<dbReference type="PANTHER" id="PTHR13408">
    <property type="entry name" value="DNA-DIRECTED RNA POLYMERASE III"/>
    <property type="match status" value="1"/>
</dbReference>
<dbReference type="VEuPathDB" id="FungiDB:BON22_1547"/>
<dbReference type="GO" id="GO:0005666">
    <property type="term" value="C:RNA polymerase III complex"/>
    <property type="evidence" value="ECO:0007669"/>
    <property type="project" value="InterPro"/>
</dbReference>
<dbReference type="PhylomeDB" id="A0A061AK15"/>
<feature type="region of interest" description="Disordered" evidence="6">
    <location>
        <begin position="1"/>
        <end position="80"/>
    </location>
</feature>
<comment type="subcellular location">
    <subcellularLocation>
        <location evidence="1">Nucleus</location>
    </subcellularLocation>
</comment>
<evidence type="ECO:0000256" key="1">
    <source>
        <dbReference type="ARBA" id="ARBA00004123"/>
    </source>
</evidence>
<feature type="compositionally biased region" description="Low complexity" evidence="6">
    <location>
        <begin position="16"/>
        <end position="29"/>
    </location>
</feature>
<accession>A0A061AK15</accession>
<evidence type="ECO:0000256" key="6">
    <source>
        <dbReference type="SAM" id="MobiDB-lite"/>
    </source>
</evidence>